<dbReference type="AlphaFoldDB" id="A0AA38PF81"/>
<gene>
    <name evidence="1" type="ORF">F5878DRAFT_639308</name>
</gene>
<comment type="caution">
    <text evidence="1">The sequence shown here is derived from an EMBL/GenBank/DDBJ whole genome shotgun (WGS) entry which is preliminary data.</text>
</comment>
<protein>
    <recommendedName>
        <fullName evidence="3">Fungal-type protein kinase domain-containing protein</fullName>
    </recommendedName>
</protein>
<accession>A0AA38PF81</accession>
<name>A0AA38PF81_9AGAR</name>
<sequence>MENPDDSSHHCDMQYSTPRDSRLTASLDLGNANECARCLYDVVLMCQHQLSLPVQSQALHGENGHHPEGKSEGCNSYRVDNLNVAQLSDPGDLVTTWAGLDFKGLGDGTRSHCRTGTRPYLAYEQNHLEWNLSGPHTKYCHDIESLFYVMLLFTFLHSEPRREIPKPVDERIRYEQWHQLDDEALDYKKLRDIMFPTLDAAWSPPVTPLATQHVVVEPLS</sequence>
<keyword evidence="2" id="KW-1185">Reference proteome</keyword>
<reference evidence="1" key="1">
    <citation type="submission" date="2022-08" db="EMBL/GenBank/DDBJ databases">
        <authorList>
            <consortium name="DOE Joint Genome Institute"/>
            <person name="Min B."/>
            <person name="Riley R."/>
            <person name="Sierra-Patev S."/>
            <person name="Naranjo-Ortiz M."/>
            <person name="Looney B."/>
            <person name="Konkel Z."/>
            <person name="Slot J.C."/>
            <person name="Sakamoto Y."/>
            <person name="Steenwyk J.L."/>
            <person name="Rokas A."/>
            <person name="Carro J."/>
            <person name="Camarero S."/>
            <person name="Ferreira P."/>
            <person name="Molpeceres G."/>
            <person name="Ruiz-Duenas F.J."/>
            <person name="Serrano A."/>
            <person name="Henrissat B."/>
            <person name="Drula E."/>
            <person name="Hughes K.W."/>
            <person name="Mata J.L."/>
            <person name="Ishikawa N.K."/>
            <person name="Vargas-Isla R."/>
            <person name="Ushijima S."/>
            <person name="Smith C.A."/>
            <person name="Ahrendt S."/>
            <person name="Andreopoulos W."/>
            <person name="He G."/>
            <person name="Labutti K."/>
            <person name="Lipzen A."/>
            <person name="Ng V."/>
            <person name="Sandor L."/>
            <person name="Barry K."/>
            <person name="Martinez A.T."/>
            <person name="Xiao Y."/>
            <person name="Gibbons J.G."/>
            <person name="Terashima K."/>
            <person name="Hibbett D.S."/>
            <person name="Grigoriev I.V."/>
        </authorList>
    </citation>
    <scope>NUCLEOTIDE SEQUENCE</scope>
    <source>
        <strain evidence="1">TFB9207</strain>
    </source>
</reference>
<dbReference type="EMBL" id="MU806026">
    <property type="protein sequence ID" value="KAJ3841824.1"/>
    <property type="molecule type" value="Genomic_DNA"/>
</dbReference>
<evidence type="ECO:0000313" key="2">
    <source>
        <dbReference type="Proteomes" id="UP001163846"/>
    </source>
</evidence>
<dbReference type="Proteomes" id="UP001163846">
    <property type="component" value="Unassembled WGS sequence"/>
</dbReference>
<proteinExistence type="predicted"/>
<evidence type="ECO:0000313" key="1">
    <source>
        <dbReference type="EMBL" id="KAJ3841824.1"/>
    </source>
</evidence>
<organism evidence="1 2">
    <name type="scientific">Lentinula raphanica</name>
    <dbReference type="NCBI Taxonomy" id="153919"/>
    <lineage>
        <taxon>Eukaryota</taxon>
        <taxon>Fungi</taxon>
        <taxon>Dikarya</taxon>
        <taxon>Basidiomycota</taxon>
        <taxon>Agaricomycotina</taxon>
        <taxon>Agaricomycetes</taxon>
        <taxon>Agaricomycetidae</taxon>
        <taxon>Agaricales</taxon>
        <taxon>Marasmiineae</taxon>
        <taxon>Omphalotaceae</taxon>
        <taxon>Lentinula</taxon>
    </lineage>
</organism>
<evidence type="ECO:0008006" key="3">
    <source>
        <dbReference type="Google" id="ProtNLM"/>
    </source>
</evidence>